<reference evidence="5" key="1">
    <citation type="submission" date="2017-02" db="UniProtKB">
        <authorList>
            <consortium name="WormBaseParasite"/>
        </authorList>
    </citation>
    <scope>IDENTIFICATION</scope>
</reference>
<dbReference type="AlphaFoldDB" id="A0A0N4VDC7"/>
<dbReference type="OrthoDB" id="4150at2759"/>
<dbReference type="GO" id="GO:0003723">
    <property type="term" value="F:RNA binding"/>
    <property type="evidence" value="ECO:0007669"/>
    <property type="project" value="UniProtKB-KW"/>
</dbReference>
<evidence type="ECO:0000313" key="3">
    <source>
        <dbReference type="EMBL" id="VDD93339.1"/>
    </source>
</evidence>
<evidence type="ECO:0000256" key="1">
    <source>
        <dbReference type="PROSITE-ProRule" id="PRU00182"/>
    </source>
</evidence>
<organism evidence="5">
    <name type="scientific">Enterobius vermicularis</name>
    <name type="common">Human pinworm</name>
    <dbReference type="NCBI Taxonomy" id="51028"/>
    <lineage>
        <taxon>Eukaryota</taxon>
        <taxon>Metazoa</taxon>
        <taxon>Ecdysozoa</taxon>
        <taxon>Nematoda</taxon>
        <taxon>Chromadorea</taxon>
        <taxon>Rhabditida</taxon>
        <taxon>Spirurina</taxon>
        <taxon>Oxyuridomorpha</taxon>
        <taxon>Oxyuroidea</taxon>
        <taxon>Oxyuridae</taxon>
        <taxon>Enterobius</taxon>
    </lineage>
</organism>
<accession>A0A0N4VDC7</accession>
<evidence type="ECO:0000313" key="5">
    <source>
        <dbReference type="WBParaSite" id="EVEC_0000860601-mRNA-1"/>
    </source>
</evidence>
<dbReference type="Gene3D" id="3.10.290.10">
    <property type="entry name" value="RNA-binding S4 domain"/>
    <property type="match status" value="1"/>
</dbReference>
<dbReference type="CDD" id="cd00165">
    <property type="entry name" value="S4"/>
    <property type="match status" value="1"/>
</dbReference>
<dbReference type="SUPFAM" id="SSF55174">
    <property type="entry name" value="Alpha-L RNA-binding motif"/>
    <property type="match status" value="1"/>
</dbReference>
<dbReference type="Pfam" id="PF01479">
    <property type="entry name" value="S4"/>
    <property type="match status" value="1"/>
</dbReference>
<name>A0A0N4VDC7_ENTVE</name>
<protein>
    <submittedName>
        <fullName evidence="5">S4 RNA-binding domain-containing protein</fullName>
    </submittedName>
</protein>
<evidence type="ECO:0000259" key="2">
    <source>
        <dbReference type="SMART" id="SM00363"/>
    </source>
</evidence>
<dbReference type="GO" id="GO:0005739">
    <property type="term" value="C:mitochondrion"/>
    <property type="evidence" value="ECO:0007669"/>
    <property type="project" value="TreeGrafter"/>
</dbReference>
<reference evidence="3 4" key="2">
    <citation type="submission" date="2018-10" db="EMBL/GenBank/DDBJ databases">
        <authorList>
            <consortium name="Pathogen Informatics"/>
        </authorList>
    </citation>
    <scope>NUCLEOTIDE SEQUENCE [LARGE SCALE GENOMIC DNA]</scope>
</reference>
<dbReference type="Proteomes" id="UP000274131">
    <property type="component" value="Unassembled WGS sequence"/>
</dbReference>
<gene>
    <name evidence="3" type="ORF">EVEC_LOCUS8090</name>
</gene>
<sequence>MSLAILRNFSVDCCSGGGSARRNLLSLYCSALSAYRQKSKKAAFELHDDNDDGLGKDYKLKTVKCGSRRLDVLAHKVTGKTTAQMEKLILLGKVRVNETVVKKKARNVGEDDVVDVWNEPVEANSSLLYVYRFEVLDYTWDDEGYKLNLKCWKNFLVNNWKQEG</sequence>
<keyword evidence="1" id="KW-0694">RNA-binding</keyword>
<dbReference type="PROSITE" id="PS50889">
    <property type="entry name" value="S4"/>
    <property type="match status" value="1"/>
</dbReference>
<dbReference type="WBParaSite" id="EVEC_0000860601-mRNA-1">
    <property type="protein sequence ID" value="EVEC_0000860601-mRNA-1"/>
    <property type="gene ID" value="EVEC_0000860601"/>
</dbReference>
<dbReference type="SMART" id="SM00363">
    <property type="entry name" value="S4"/>
    <property type="match status" value="1"/>
</dbReference>
<dbReference type="PANTHER" id="PTHR13633">
    <property type="entry name" value="MITOCHONDRIAL TRANSCRIPTION RESCUE FACTOR 1"/>
    <property type="match status" value="1"/>
</dbReference>
<dbReference type="GO" id="GO:1903108">
    <property type="term" value="P:regulation of mitochondrial transcription"/>
    <property type="evidence" value="ECO:0007669"/>
    <property type="project" value="TreeGrafter"/>
</dbReference>
<dbReference type="PANTHER" id="PTHR13633:SF3">
    <property type="entry name" value="MITOCHONDRIAL TRANSCRIPTION RESCUE FACTOR 1"/>
    <property type="match status" value="1"/>
</dbReference>
<dbReference type="InterPro" id="IPR002942">
    <property type="entry name" value="S4_RNA-bd"/>
</dbReference>
<dbReference type="InterPro" id="IPR036986">
    <property type="entry name" value="S4_RNA-bd_sf"/>
</dbReference>
<evidence type="ECO:0000313" key="4">
    <source>
        <dbReference type="Proteomes" id="UP000274131"/>
    </source>
</evidence>
<feature type="domain" description="RNA-binding S4" evidence="2">
    <location>
        <begin position="68"/>
        <end position="126"/>
    </location>
</feature>
<keyword evidence="4" id="KW-1185">Reference proteome</keyword>
<proteinExistence type="predicted"/>
<dbReference type="EMBL" id="UXUI01009257">
    <property type="protein sequence ID" value="VDD93339.1"/>
    <property type="molecule type" value="Genomic_DNA"/>
</dbReference>
<dbReference type="STRING" id="51028.A0A0N4VDC7"/>